<proteinExistence type="predicted"/>
<evidence type="ECO:0000313" key="1">
    <source>
        <dbReference type="EMBL" id="QDR81357.1"/>
    </source>
</evidence>
<dbReference type="Proteomes" id="UP000320776">
    <property type="component" value="Chromosome"/>
</dbReference>
<organism evidence="1 2">
    <name type="scientific">Sporomusa termitida</name>
    <dbReference type="NCBI Taxonomy" id="2377"/>
    <lineage>
        <taxon>Bacteria</taxon>
        <taxon>Bacillati</taxon>
        <taxon>Bacillota</taxon>
        <taxon>Negativicutes</taxon>
        <taxon>Selenomonadales</taxon>
        <taxon>Sporomusaceae</taxon>
        <taxon>Sporomusa</taxon>
    </lineage>
</organism>
<dbReference type="AlphaFoldDB" id="A0A517DVK3"/>
<gene>
    <name evidence="1" type="ORF">SPTER_27360</name>
</gene>
<reference evidence="1 2" key="1">
    <citation type="submission" date="2019-02" db="EMBL/GenBank/DDBJ databases">
        <title>Closed genome of Sporomusa termitida DSM 4440.</title>
        <authorList>
            <person name="Poehlein A."/>
            <person name="Daniel R."/>
        </authorList>
    </citation>
    <scope>NUCLEOTIDE SEQUENCE [LARGE SCALE GENOMIC DNA]</scope>
    <source>
        <strain evidence="1 2">DSM 4440</strain>
    </source>
</reference>
<sequence>MKATVYKGTFLSHALPIIAFDRISIAAFEGILSVASFGTAENFRITAYIVEPSQAYLTAEEWRNLVLKVQASPDKLVDIVF</sequence>
<evidence type="ECO:0000313" key="2">
    <source>
        <dbReference type="Proteomes" id="UP000320776"/>
    </source>
</evidence>
<dbReference type="KEGG" id="sted:SPTER_27360"/>
<accession>A0A517DVK3</accession>
<dbReference type="OrthoDB" id="1683583at2"/>
<dbReference type="RefSeq" id="WP_144350856.1">
    <property type="nucleotide sequence ID" value="NZ_CP036259.1"/>
</dbReference>
<protein>
    <submittedName>
        <fullName evidence="1">Uncharacterized protein</fullName>
    </submittedName>
</protein>
<dbReference type="EMBL" id="CP036259">
    <property type="protein sequence ID" value="QDR81357.1"/>
    <property type="molecule type" value="Genomic_DNA"/>
</dbReference>
<keyword evidence="2" id="KW-1185">Reference proteome</keyword>
<name>A0A517DVK3_9FIRM</name>